<dbReference type="PROSITE" id="PS51462">
    <property type="entry name" value="NUDIX"/>
    <property type="match status" value="1"/>
</dbReference>
<reference evidence="4 5" key="1">
    <citation type="journal article" date="2015" name="Nature">
        <title>rRNA introns, odd ribosomes, and small enigmatic genomes across a large radiation of phyla.</title>
        <authorList>
            <person name="Brown C.T."/>
            <person name="Hug L.A."/>
            <person name="Thomas B.C."/>
            <person name="Sharon I."/>
            <person name="Castelle C.J."/>
            <person name="Singh A."/>
            <person name="Wilkins M.J."/>
            <person name="Williams K.H."/>
            <person name="Banfield J.F."/>
        </authorList>
    </citation>
    <scope>NUCLEOTIDE SEQUENCE [LARGE SCALE GENOMIC DNA]</scope>
</reference>
<comment type="similarity">
    <text evidence="2">Belongs to the Nudix hydrolase family.</text>
</comment>
<name>A0A0G1WLA7_9BACT</name>
<dbReference type="Gene3D" id="3.90.79.10">
    <property type="entry name" value="Nucleoside Triphosphate Pyrophosphohydrolase"/>
    <property type="match status" value="1"/>
</dbReference>
<evidence type="ECO:0000259" key="3">
    <source>
        <dbReference type="PROSITE" id="PS51462"/>
    </source>
</evidence>
<dbReference type="PANTHER" id="PTHR16099:SF5">
    <property type="entry name" value="NUCLEOTIDE TRIPHOSPHATE DIPHOSPHATASE NUDT15"/>
    <property type="match status" value="1"/>
</dbReference>
<dbReference type="GO" id="GO:0035539">
    <property type="term" value="F:8-oxo-7,8-dihydrodeoxyguanosine triphosphate pyrophosphatase activity"/>
    <property type="evidence" value="ECO:0007669"/>
    <property type="project" value="TreeGrafter"/>
</dbReference>
<evidence type="ECO:0000313" key="4">
    <source>
        <dbReference type="EMBL" id="KKU91088.1"/>
    </source>
</evidence>
<evidence type="ECO:0000313" key="5">
    <source>
        <dbReference type="Proteomes" id="UP000034956"/>
    </source>
</evidence>
<comment type="caution">
    <text evidence="4">The sequence shown here is derived from an EMBL/GenBank/DDBJ whole genome shotgun (WGS) entry which is preliminary data.</text>
</comment>
<protein>
    <recommendedName>
        <fullName evidence="3">Nudix hydrolase domain-containing protein</fullName>
    </recommendedName>
</protein>
<dbReference type="InterPro" id="IPR015797">
    <property type="entry name" value="NUDIX_hydrolase-like_dom_sf"/>
</dbReference>
<dbReference type="PRINTS" id="PR00502">
    <property type="entry name" value="NUDIXFAMILY"/>
</dbReference>
<evidence type="ECO:0000256" key="1">
    <source>
        <dbReference type="ARBA" id="ARBA00022801"/>
    </source>
</evidence>
<dbReference type="EMBL" id="LCPF01000004">
    <property type="protein sequence ID" value="KKU91088.1"/>
    <property type="molecule type" value="Genomic_DNA"/>
</dbReference>
<dbReference type="InterPro" id="IPR020476">
    <property type="entry name" value="Nudix_hydrolase"/>
</dbReference>
<dbReference type="PROSITE" id="PS00893">
    <property type="entry name" value="NUDIX_BOX"/>
    <property type="match status" value="1"/>
</dbReference>
<sequence>MENNTEKKRVGVGFGVMLLREGKVLLGRRHTDPEKADSELHGEGTWTMPGGKLEFGESFEDGARREVYEETGLQLNEAKMICVNNDKNEHAHFVTIGLFSDKFSGEPKVMEPDEIVEWQWFSLDDLPTPLYFPSAKVIEDYRKGSFYIPQ</sequence>
<dbReference type="Proteomes" id="UP000034956">
    <property type="component" value="Unassembled WGS sequence"/>
</dbReference>
<organism evidence="4 5">
    <name type="scientific">Candidatus Jorgensenbacteria bacterium GW2011_GWA1_48_11</name>
    <dbReference type="NCBI Taxonomy" id="1618660"/>
    <lineage>
        <taxon>Bacteria</taxon>
        <taxon>Candidatus Joergenseniibacteriota</taxon>
    </lineage>
</organism>
<dbReference type="GO" id="GO:0006203">
    <property type="term" value="P:dGTP catabolic process"/>
    <property type="evidence" value="ECO:0007669"/>
    <property type="project" value="TreeGrafter"/>
</dbReference>
<accession>A0A0G1WLA7</accession>
<gene>
    <name evidence="4" type="ORF">UY23_C0004G0033</name>
</gene>
<proteinExistence type="inferred from homology"/>
<dbReference type="GO" id="GO:0005829">
    <property type="term" value="C:cytosol"/>
    <property type="evidence" value="ECO:0007669"/>
    <property type="project" value="TreeGrafter"/>
</dbReference>
<evidence type="ECO:0000256" key="2">
    <source>
        <dbReference type="RuleBase" id="RU003476"/>
    </source>
</evidence>
<dbReference type="CDD" id="cd04678">
    <property type="entry name" value="NUDIX_MTH2_Nudt15"/>
    <property type="match status" value="1"/>
</dbReference>
<keyword evidence="1 2" id="KW-0378">Hydrolase</keyword>
<dbReference type="AlphaFoldDB" id="A0A0G1WLA7"/>
<dbReference type="SUPFAM" id="SSF55811">
    <property type="entry name" value="Nudix"/>
    <property type="match status" value="1"/>
</dbReference>
<feature type="domain" description="Nudix hydrolase" evidence="3">
    <location>
        <begin position="9"/>
        <end position="143"/>
    </location>
</feature>
<dbReference type="InterPro" id="IPR000086">
    <property type="entry name" value="NUDIX_hydrolase_dom"/>
</dbReference>
<dbReference type="PANTHER" id="PTHR16099">
    <property type="entry name" value="8-OXO-DGTP DIPHOSPHATES NUDT15"/>
    <property type="match status" value="1"/>
</dbReference>
<dbReference type="InterPro" id="IPR020084">
    <property type="entry name" value="NUDIX_hydrolase_CS"/>
</dbReference>
<dbReference type="Pfam" id="PF00293">
    <property type="entry name" value="NUDIX"/>
    <property type="match status" value="1"/>
</dbReference>